<evidence type="ECO:0000313" key="2">
    <source>
        <dbReference type="Proteomes" id="UP000823775"/>
    </source>
</evidence>
<dbReference type="EMBL" id="JACEIK010000769">
    <property type="protein sequence ID" value="MCD7461999.1"/>
    <property type="molecule type" value="Genomic_DNA"/>
</dbReference>
<organism evidence="1 2">
    <name type="scientific">Datura stramonium</name>
    <name type="common">Jimsonweed</name>
    <name type="synonym">Common thornapple</name>
    <dbReference type="NCBI Taxonomy" id="4076"/>
    <lineage>
        <taxon>Eukaryota</taxon>
        <taxon>Viridiplantae</taxon>
        <taxon>Streptophyta</taxon>
        <taxon>Embryophyta</taxon>
        <taxon>Tracheophyta</taxon>
        <taxon>Spermatophyta</taxon>
        <taxon>Magnoliopsida</taxon>
        <taxon>eudicotyledons</taxon>
        <taxon>Gunneridae</taxon>
        <taxon>Pentapetalae</taxon>
        <taxon>asterids</taxon>
        <taxon>lamiids</taxon>
        <taxon>Solanales</taxon>
        <taxon>Solanaceae</taxon>
        <taxon>Solanoideae</taxon>
        <taxon>Datureae</taxon>
        <taxon>Datura</taxon>
    </lineage>
</organism>
<sequence>MSAATSAPHEPPLPCSCQSVATRVADTRYVVANSSPSDCQLLAIQMTSLVQQTASPTLSAFDDAHLHP</sequence>
<accession>A0ABS8SSK5</accession>
<reference evidence="1 2" key="1">
    <citation type="journal article" date="2021" name="BMC Genomics">
        <title>Datura genome reveals duplications of psychoactive alkaloid biosynthetic genes and high mutation rate following tissue culture.</title>
        <authorList>
            <person name="Rajewski A."/>
            <person name="Carter-House D."/>
            <person name="Stajich J."/>
            <person name="Litt A."/>
        </authorList>
    </citation>
    <scope>NUCLEOTIDE SEQUENCE [LARGE SCALE GENOMIC DNA]</scope>
    <source>
        <strain evidence="1">AR-01</strain>
    </source>
</reference>
<evidence type="ECO:0000313" key="1">
    <source>
        <dbReference type="EMBL" id="MCD7461999.1"/>
    </source>
</evidence>
<feature type="non-terminal residue" evidence="1">
    <location>
        <position position="68"/>
    </location>
</feature>
<name>A0ABS8SSK5_DATST</name>
<gene>
    <name evidence="1" type="ORF">HAX54_047533</name>
</gene>
<keyword evidence="2" id="KW-1185">Reference proteome</keyword>
<protein>
    <submittedName>
        <fullName evidence="1">Uncharacterized protein</fullName>
    </submittedName>
</protein>
<dbReference type="Proteomes" id="UP000823775">
    <property type="component" value="Unassembled WGS sequence"/>
</dbReference>
<proteinExistence type="predicted"/>
<comment type="caution">
    <text evidence="1">The sequence shown here is derived from an EMBL/GenBank/DDBJ whole genome shotgun (WGS) entry which is preliminary data.</text>
</comment>